<keyword evidence="3" id="KW-0648">Protein biosynthesis</keyword>
<dbReference type="InterPro" id="IPR005872">
    <property type="entry name" value="SUI1_arc_bac"/>
</dbReference>
<accession>A0ABP8NSN7</accession>
<dbReference type="PANTHER" id="PTHR12789">
    <property type="entry name" value="DENSITY-REGULATED PROTEIN HOMOLOG"/>
    <property type="match status" value="1"/>
</dbReference>
<feature type="domain" description="SUI1" evidence="4">
    <location>
        <begin position="43"/>
        <end position="109"/>
    </location>
</feature>
<comment type="similarity">
    <text evidence="1">Belongs to the SUI1 family.</text>
</comment>
<comment type="caution">
    <text evidence="5">The sequence shown here is derived from an EMBL/GenBank/DDBJ whole genome shotgun (WGS) entry which is preliminary data.</text>
</comment>
<dbReference type="PIRSF" id="PIRSF037511">
    <property type="entry name" value="Transl_init_SUI1_pro"/>
    <property type="match status" value="1"/>
</dbReference>
<dbReference type="RefSeq" id="WP_339945250.1">
    <property type="nucleotide sequence ID" value="NZ_BAABGA010000114.1"/>
</dbReference>
<gene>
    <name evidence="5" type="ORF">GCM10023156_64290</name>
</gene>
<evidence type="ECO:0000259" key="4">
    <source>
        <dbReference type="PROSITE" id="PS50296"/>
    </source>
</evidence>
<evidence type="ECO:0000256" key="2">
    <source>
        <dbReference type="ARBA" id="ARBA00022845"/>
    </source>
</evidence>
<name>A0ABP8NSN7_9BACT</name>
<dbReference type="SUPFAM" id="SSF55159">
    <property type="entry name" value="eIF1-like"/>
    <property type="match status" value="1"/>
</dbReference>
<evidence type="ECO:0000313" key="5">
    <source>
        <dbReference type="EMBL" id="GAA4470677.1"/>
    </source>
</evidence>
<dbReference type="PROSITE" id="PS50296">
    <property type="entry name" value="SUI1"/>
    <property type="match status" value="1"/>
</dbReference>
<dbReference type="Gene3D" id="3.30.780.10">
    <property type="entry name" value="SUI1-like domain"/>
    <property type="match status" value="1"/>
</dbReference>
<dbReference type="PANTHER" id="PTHR12789:SF0">
    <property type="entry name" value="DENSITY-REGULATED PROTEIN"/>
    <property type="match status" value="1"/>
</dbReference>
<dbReference type="Pfam" id="PF01253">
    <property type="entry name" value="SUI1"/>
    <property type="match status" value="1"/>
</dbReference>
<dbReference type="EMBL" id="BAABGA010000114">
    <property type="protein sequence ID" value="GAA4470677.1"/>
    <property type="molecule type" value="Genomic_DNA"/>
</dbReference>
<organism evidence="5 6">
    <name type="scientific">Novipirellula rosea</name>
    <dbReference type="NCBI Taxonomy" id="1031540"/>
    <lineage>
        <taxon>Bacteria</taxon>
        <taxon>Pseudomonadati</taxon>
        <taxon>Planctomycetota</taxon>
        <taxon>Planctomycetia</taxon>
        <taxon>Pirellulales</taxon>
        <taxon>Pirellulaceae</taxon>
        <taxon>Novipirellula</taxon>
    </lineage>
</organism>
<evidence type="ECO:0000256" key="1">
    <source>
        <dbReference type="ARBA" id="ARBA00005422"/>
    </source>
</evidence>
<dbReference type="CDD" id="cd11567">
    <property type="entry name" value="YciH_like"/>
    <property type="match status" value="1"/>
</dbReference>
<proteinExistence type="inferred from homology"/>
<protein>
    <submittedName>
        <fullName evidence="5">Translation initiation factor</fullName>
    </submittedName>
</protein>
<dbReference type="Proteomes" id="UP001500840">
    <property type="component" value="Unassembled WGS sequence"/>
</dbReference>
<keyword evidence="5" id="KW-0396">Initiation factor</keyword>
<evidence type="ECO:0000256" key="3">
    <source>
        <dbReference type="ARBA" id="ARBA00022917"/>
    </source>
</evidence>
<sequence>MTRLFAGTPFDIPPTCDRCGELEEACKCPPPAHEYLPAEKQTAKVFTERRKNKRVMTIVKDLKPEETDLPKLLSDLKSAIGAGGSLQENQIEIQGDHLARVQEKLKSIGYRVR</sequence>
<dbReference type="InterPro" id="IPR036877">
    <property type="entry name" value="SUI1_dom_sf"/>
</dbReference>
<keyword evidence="6" id="KW-1185">Reference proteome</keyword>
<dbReference type="InterPro" id="IPR050318">
    <property type="entry name" value="DENR/SUI1_TIF"/>
</dbReference>
<dbReference type="InterPro" id="IPR001950">
    <property type="entry name" value="SUI1"/>
</dbReference>
<reference evidence="6" key="1">
    <citation type="journal article" date="2019" name="Int. J. Syst. Evol. Microbiol.">
        <title>The Global Catalogue of Microorganisms (GCM) 10K type strain sequencing project: providing services to taxonomists for standard genome sequencing and annotation.</title>
        <authorList>
            <consortium name="The Broad Institute Genomics Platform"/>
            <consortium name="The Broad Institute Genome Sequencing Center for Infectious Disease"/>
            <person name="Wu L."/>
            <person name="Ma J."/>
        </authorList>
    </citation>
    <scope>NUCLEOTIDE SEQUENCE [LARGE SCALE GENOMIC DNA]</scope>
    <source>
        <strain evidence="6">JCM 17759</strain>
    </source>
</reference>
<evidence type="ECO:0000313" key="6">
    <source>
        <dbReference type="Proteomes" id="UP001500840"/>
    </source>
</evidence>
<keyword evidence="2" id="KW-0810">Translation regulation</keyword>
<dbReference type="GO" id="GO:0003743">
    <property type="term" value="F:translation initiation factor activity"/>
    <property type="evidence" value="ECO:0007669"/>
    <property type="project" value="UniProtKB-KW"/>
</dbReference>